<sequence>MAEHSTESFSLKDQLFNSERVNYLADLFASTDSGFDKANFVRQSIDQLTKLELKQRVVHLASVLENFLSDDFRVATRQITSALPPPLDPSKTDNDFGDFIFAPLGEYVVRNGLEKRHVKLSLRTLKQLTMRFSMEDAIRSFINEHTEDTMAELAKWATDSNYHVRRLASEGTRPRLPWSGRLVIPCTSAIPLLDTLHADPTRYVTRSVANHLNDIAKTDPLVVIETLTRWKDLAVQNSPELHWMTKHALRTLIKKGDSKALEVLGFRSNPKIEISQFRLKRSTLKFGEALEFSFNVTAKRDEPVLIDYVIDFMKANGTTSPKVFKLKQLDLKKSSTVTIKKKHVLKANATTYKLYPGEHGLTLQLNGRAMDQATFNLRK</sequence>
<name>A0A5C5W0R5_9PLAN</name>
<evidence type="ECO:0000313" key="1">
    <source>
        <dbReference type="EMBL" id="TWT43571.1"/>
    </source>
</evidence>
<accession>A0A5C5W0R5</accession>
<dbReference type="EMBL" id="SIHI01000031">
    <property type="protein sequence ID" value="TWT43571.1"/>
    <property type="molecule type" value="Genomic_DNA"/>
</dbReference>
<dbReference type="AlphaFoldDB" id="A0A5C5W0R5"/>
<dbReference type="Gene3D" id="1.25.40.290">
    <property type="entry name" value="ARM repeat domains"/>
    <property type="match status" value="1"/>
</dbReference>
<reference evidence="1 2" key="1">
    <citation type="submission" date="2019-02" db="EMBL/GenBank/DDBJ databases">
        <title>Deep-cultivation of Planctomycetes and their phenomic and genomic characterization uncovers novel biology.</title>
        <authorList>
            <person name="Wiegand S."/>
            <person name="Jogler M."/>
            <person name="Boedeker C."/>
            <person name="Pinto D."/>
            <person name="Vollmers J."/>
            <person name="Rivas-Marin E."/>
            <person name="Kohn T."/>
            <person name="Peeters S.H."/>
            <person name="Heuer A."/>
            <person name="Rast P."/>
            <person name="Oberbeckmann S."/>
            <person name="Bunk B."/>
            <person name="Jeske O."/>
            <person name="Meyerdierks A."/>
            <person name="Storesund J.E."/>
            <person name="Kallscheuer N."/>
            <person name="Luecker S."/>
            <person name="Lage O.M."/>
            <person name="Pohl T."/>
            <person name="Merkel B.J."/>
            <person name="Hornburger P."/>
            <person name="Mueller R.-W."/>
            <person name="Bruemmer F."/>
            <person name="Labrenz M."/>
            <person name="Spormann A.M."/>
            <person name="Op Den Camp H."/>
            <person name="Overmann J."/>
            <person name="Amann R."/>
            <person name="Jetten M.S.M."/>
            <person name="Mascher T."/>
            <person name="Medema M.H."/>
            <person name="Devos D.P."/>
            <person name="Kaster A.-K."/>
            <person name="Ovreas L."/>
            <person name="Rohde M."/>
            <person name="Galperin M.Y."/>
            <person name="Jogler C."/>
        </authorList>
    </citation>
    <scope>NUCLEOTIDE SEQUENCE [LARGE SCALE GENOMIC DNA]</scope>
    <source>
        <strain evidence="1 2">KOR42</strain>
    </source>
</reference>
<proteinExistence type="predicted"/>
<dbReference type="Proteomes" id="UP000317243">
    <property type="component" value="Unassembled WGS sequence"/>
</dbReference>
<dbReference type="InterPro" id="IPR016024">
    <property type="entry name" value="ARM-type_fold"/>
</dbReference>
<dbReference type="RefSeq" id="WP_146511807.1">
    <property type="nucleotide sequence ID" value="NZ_SIHI01000031.1"/>
</dbReference>
<dbReference type="SUPFAM" id="SSF48371">
    <property type="entry name" value="ARM repeat"/>
    <property type="match status" value="1"/>
</dbReference>
<evidence type="ECO:0000313" key="2">
    <source>
        <dbReference type="Proteomes" id="UP000317243"/>
    </source>
</evidence>
<comment type="caution">
    <text evidence="1">The sequence shown here is derived from an EMBL/GenBank/DDBJ whole genome shotgun (WGS) entry which is preliminary data.</text>
</comment>
<keyword evidence="2" id="KW-1185">Reference proteome</keyword>
<dbReference type="OrthoDB" id="9797162at2"/>
<gene>
    <name evidence="1" type="ORF">KOR42_44510</name>
</gene>
<evidence type="ECO:0008006" key="3">
    <source>
        <dbReference type="Google" id="ProtNLM"/>
    </source>
</evidence>
<organism evidence="1 2">
    <name type="scientific">Thalassoglobus neptunius</name>
    <dbReference type="NCBI Taxonomy" id="1938619"/>
    <lineage>
        <taxon>Bacteria</taxon>
        <taxon>Pseudomonadati</taxon>
        <taxon>Planctomycetota</taxon>
        <taxon>Planctomycetia</taxon>
        <taxon>Planctomycetales</taxon>
        <taxon>Planctomycetaceae</taxon>
        <taxon>Thalassoglobus</taxon>
    </lineage>
</organism>
<protein>
    <recommendedName>
        <fullName evidence="3">DNA alkylation repair enzyme</fullName>
    </recommendedName>
</protein>